<keyword evidence="2 6" id="KW-0699">rRNA-binding</keyword>
<evidence type="ECO:0000256" key="2">
    <source>
        <dbReference type="ARBA" id="ARBA00022730"/>
    </source>
</evidence>
<dbReference type="PANTHER" id="PTHR11205">
    <property type="entry name" value="RIBOSOMAL PROTEIN S7"/>
    <property type="match status" value="1"/>
</dbReference>
<dbReference type="CDD" id="cd14869">
    <property type="entry name" value="uS7_Bacteria"/>
    <property type="match status" value="1"/>
</dbReference>
<evidence type="ECO:0000313" key="10">
    <source>
        <dbReference type="Proteomes" id="UP000178367"/>
    </source>
</evidence>
<evidence type="ECO:0000256" key="7">
    <source>
        <dbReference type="RuleBase" id="RU003619"/>
    </source>
</evidence>
<dbReference type="NCBIfam" id="TIGR01029">
    <property type="entry name" value="rpsG_bact"/>
    <property type="match status" value="1"/>
</dbReference>
<dbReference type="HAMAP" id="MF_00480_B">
    <property type="entry name" value="Ribosomal_uS7_B"/>
    <property type="match status" value="1"/>
</dbReference>
<comment type="function">
    <text evidence="6">One of the primary rRNA binding proteins, it binds directly to 16S rRNA where it nucleates assembly of the head domain of the 30S subunit. Is located at the subunit interface close to the decoding center, probably blocks exit of the E-site tRNA.</text>
</comment>
<name>A0A1F5SHW9_9BACT</name>
<keyword evidence="6" id="KW-0820">tRNA-binding</keyword>
<accession>A0A1F5SHW9</accession>
<evidence type="ECO:0000256" key="3">
    <source>
        <dbReference type="ARBA" id="ARBA00022884"/>
    </source>
</evidence>
<keyword evidence="3 6" id="KW-0694">RNA-binding</keyword>
<comment type="similarity">
    <text evidence="1 6 7">Belongs to the universal ribosomal protein uS7 family.</text>
</comment>
<dbReference type="PROSITE" id="PS00052">
    <property type="entry name" value="RIBOSOMAL_S7"/>
    <property type="match status" value="1"/>
</dbReference>
<dbReference type="GO" id="GO:0006412">
    <property type="term" value="P:translation"/>
    <property type="evidence" value="ECO:0007669"/>
    <property type="project" value="UniProtKB-UniRule"/>
</dbReference>
<organism evidence="9 10">
    <name type="scientific">Candidatus Falkowbacteria bacterium RIFOXYA2_FULL_47_19</name>
    <dbReference type="NCBI Taxonomy" id="1797994"/>
    <lineage>
        <taxon>Bacteria</taxon>
        <taxon>Candidatus Falkowiibacteriota</taxon>
    </lineage>
</organism>
<dbReference type="InterPro" id="IPR036823">
    <property type="entry name" value="Ribosomal_uS7_dom_sf"/>
</dbReference>
<dbReference type="FunFam" id="1.10.455.10:FF:000001">
    <property type="entry name" value="30S ribosomal protein S7"/>
    <property type="match status" value="1"/>
</dbReference>
<comment type="subunit">
    <text evidence="6">Part of the 30S ribosomal subunit. Contacts proteins S9 and S11.</text>
</comment>
<protein>
    <recommendedName>
        <fullName evidence="6">Small ribosomal subunit protein uS7</fullName>
    </recommendedName>
</protein>
<dbReference type="InterPro" id="IPR020606">
    <property type="entry name" value="Ribosomal_uS7_CS"/>
</dbReference>
<dbReference type="GO" id="GO:0003735">
    <property type="term" value="F:structural constituent of ribosome"/>
    <property type="evidence" value="ECO:0007669"/>
    <property type="project" value="InterPro"/>
</dbReference>
<dbReference type="GO" id="GO:0019843">
    <property type="term" value="F:rRNA binding"/>
    <property type="evidence" value="ECO:0007669"/>
    <property type="project" value="UniProtKB-UniRule"/>
</dbReference>
<dbReference type="PIRSF" id="PIRSF002122">
    <property type="entry name" value="RPS7p_RPS7a_RPS5e_RPS7o"/>
    <property type="match status" value="1"/>
</dbReference>
<dbReference type="Gene3D" id="1.10.455.10">
    <property type="entry name" value="Ribosomal protein S7 domain"/>
    <property type="match status" value="1"/>
</dbReference>
<keyword evidence="5 6" id="KW-0687">Ribonucleoprotein</keyword>
<dbReference type="AlphaFoldDB" id="A0A1F5SHW9"/>
<dbReference type="SUPFAM" id="SSF47973">
    <property type="entry name" value="Ribosomal protein S7"/>
    <property type="match status" value="1"/>
</dbReference>
<dbReference type="EMBL" id="MFGB01000016">
    <property type="protein sequence ID" value="OGF26318.1"/>
    <property type="molecule type" value="Genomic_DNA"/>
</dbReference>
<sequence length="155" mass="17683">MRGKPAIKRKIEGDSRYNDTDISKFINYIMQRGKKTVAQNIVYGAFEVIKEKTKQDPRHIFNKALKKISPTLEVRGRRIGGANYQIPYQVRGDRRFTLGCRWLIGAAKERKGKPMYVKLADEILAASEGEGAAIKKKETVHKMAESNRAFAHFAR</sequence>
<proteinExistence type="inferred from homology"/>
<feature type="domain" description="Small ribosomal subunit protein uS7" evidence="8">
    <location>
        <begin position="2"/>
        <end position="148"/>
    </location>
</feature>
<evidence type="ECO:0000256" key="1">
    <source>
        <dbReference type="ARBA" id="ARBA00007151"/>
    </source>
</evidence>
<evidence type="ECO:0000256" key="6">
    <source>
        <dbReference type="HAMAP-Rule" id="MF_00480"/>
    </source>
</evidence>
<evidence type="ECO:0000313" key="9">
    <source>
        <dbReference type="EMBL" id="OGF26318.1"/>
    </source>
</evidence>
<evidence type="ECO:0000259" key="8">
    <source>
        <dbReference type="Pfam" id="PF00177"/>
    </source>
</evidence>
<dbReference type="InterPro" id="IPR005717">
    <property type="entry name" value="Ribosomal_uS7_bac/org-type"/>
</dbReference>
<evidence type="ECO:0000256" key="4">
    <source>
        <dbReference type="ARBA" id="ARBA00022980"/>
    </source>
</evidence>
<evidence type="ECO:0000256" key="5">
    <source>
        <dbReference type="ARBA" id="ARBA00023274"/>
    </source>
</evidence>
<dbReference type="GO" id="GO:0000049">
    <property type="term" value="F:tRNA binding"/>
    <property type="evidence" value="ECO:0007669"/>
    <property type="project" value="UniProtKB-UniRule"/>
</dbReference>
<dbReference type="InterPro" id="IPR000235">
    <property type="entry name" value="Ribosomal_uS7"/>
</dbReference>
<reference evidence="9 10" key="1">
    <citation type="journal article" date="2016" name="Nat. Commun.">
        <title>Thousands of microbial genomes shed light on interconnected biogeochemical processes in an aquifer system.</title>
        <authorList>
            <person name="Anantharaman K."/>
            <person name="Brown C.T."/>
            <person name="Hug L.A."/>
            <person name="Sharon I."/>
            <person name="Castelle C.J."/>
            <person name="Probst A.J."/>
            <person name="Thomas B.C."/>
            <person name="Singh A."/>
            <person name="Wilkins M.J."/>
            <person name="Karaoz U."/>
            <person name="Brodie E.L."/>
            <person name="Williams K.H."/>
            <person name="Hubbard S.S."/>
            <person name="Banfield J.F."/>
        </authorList>
    </citation>
    <scope>NUCLEOTIDE SEQUENCE [LARGE SCALE GENOMIC DNA]</scope>
</reference>
<dbReference type="Proteomes" id="UP000178367">
    <property type="component" value="Unassembled WGS sequence"/>
</dbReference>
<dbReference type="GO" id="GO:0015935">
    <property type="term" value="C:small ribosomal subunit"/>
    <property type="evidence" value="ECO:0007669"/>
    <property type="project" value="InterPro"/>
</dbReference>
<gene>
    <name evidence="6" type="primary">rpsG</name>
    <name evidence="9" type="ORF">A2227_03465</name>
</gene>
<dbReference type="STRING" id="1797994.A2227_03465"/>
<dbReference type="Pfam" id="PF00177">
    <property type="entry name" value="Ribosomal_S7"/>
    <property type="match status" value="1"/>
</dbReference>
<comment type="caution">
    <text evidence="9">The sequence shown here is derived from an EMBL/GenBank/DDBJ whole genome shotgun (WGS) entry which is preliminary data.</text>
</comment>
<keyword evidence="4 6" id="KW-0689">Ribosomal protein</keyword>
<dbReference type="InterPro" id="IPR023798">
    <property type="entry name" value="Ribosomal_uS7_dom"/>
</dbReference>